<dbReference type="GO" id="GO:0000976">
    <property type="term" value="F:transcription cis-regulatory region binding"/>
    <property type="evidence" value="ECO:0007669"/>
    <property type="project" value="TreeGrafter"/>
</dbReference>
<dbReference type="InterPro" id="IPR050109">
    <property type="entry name" value="HTH-type_TetR-like_transc_reg"/>
</dbReference>
<keyword evidence="3" id="KW-1185">Reference proteome</keyword>
<organism evidence="2 3">
    <name type="scientific">Mycobacterium shinjukuense</name>
    <dbReference type="NCBI Taxonomy" id="398694"/>
    <lineage>
        <taxon>Bacteria</taxon>
        <taxon>Bacillati</taxon>
        <taxon>Actinomycetota</taxon>
        <taxon>Actinomycetes</taxon>
        <taxon>Mycobacteriales</taxon>
        <taxon>Mycobacteriaceae</taxon>
        <taxon>Mycobacterium</taxon>
    </lineage>
</organism>
<dbReference type="InterPro" id="IPR041490">
    <property type="entry name" value="KstR2_TetR_C"/>
</dbReference>
<protein>
    <submittedName>
        <fullName evidence="2">Transcriptional repressor Mce3R</fullName>
    </submittedName>
</protein>
<accession>A0A7I7MMG7</accession>
<keyword evidence="1" id="KW-0238">DNA-binding</keyword>
<dbReference type="EMBL" id="AP022575">
    <property type="protein sequence ID" value="BBX73012.1"/>
    <property type="molecule type" value="Genomic_DNA"/>
</dbReference>
<dbReference type="PRINTS" id="PR00455">
    <property type="entry name" value="HTHTETR"/>
</dbReference>
<dbReference type="InterPro" id="IPR001647">
    <property type="entry name" value="HTH_TetR"/>
</dbReference>
<name>A0A7I7MMG7_9MYCO</name>
<dbReference type="Pfam" id="PF17932">
    <property type="entry name" value="TetR_C_24"/>
    <property type="match status" value="1"/>
</dbReference>
<dbReference type="InterPro" id="IPR009057">
    <property type="entry name" value="Homeodomain-like_sf"/>
</dbReference>
<dbReference type="PROSITE" id="PS50977">
    <property type="entry name" value="HTH_TETR_2"/>
    <property type="match status" value="2"/>
</dbReference>
<dbReference type="SUPFAM" id="SSF46689">
    <property type="entry name" value="Homeodomain-like"/>
    <property type="match status" value="2"/>
</dbReference>
<dbReference type="Gene3D" id="1.10.357.10">
    <property type="entry name" value="Tetracycline Repressor, domain 2"/>
    <property type="match status" value="2"/>
</dbReference>
<dbReference type="PANTHER" id="PTHR30055:SF237">
    <property type="entry name" value="TRANSCRIPTIONAL REPRESSOR MCE3R"/>
    <property type="match status" value="1"/>
</dbReference>
<reference evidence="2 3" key="1">
    <citation type="journal article" date="2019" name="Emerg. Microbes Infect.">
        <title>Comprehensive subspecies identification of 175 nontuberculous mycobacteria species based on 7547 genomic profiles.</title>
        <authorList>
            <person name="Matsumoto Y."/>
            <person name="Kinjo T."/>
            <person name="Motooka D."/>
            <person name="Nabeya D."/>
            <person name="Jung N."/>
            <person name="Uechi K."/>
            <person name="Horii T."/>
            <person name="Iida T."/>
            <person name="Fujita J."/>
            <person name="Nakamura S."/>
        </authorList>
    </citation>
    <scope>NUCLEOTIDE SEQUENCE [LARGE SCALE GENOMIC DNA]</scope>
    <source>
        <strain evidence="2 3">JCM 14233</strain>
    </source>
</reference>
<dbReference type="Pfam" id="PF00440">
    <property type="entry name" value="TetR_N"/>
    <property type="match status" value="2"/>
</dbReference>
<gene>
    <name evidence="2" type="primary">mce3R</name>
    <name evidence="2" type="ORF">MSHI_09180</name>
</gene>
<dbReference type="PANTHER" id="PTHR30055">
    <property type="entry name" value="HTH-TYPE TRANSCRIPTIONAL REGULATOR RUTR"/>
    <property type="match status" value="1"/>
</dbReference>
<dbReference type="Proteomes" id="UP000467236">
    <property type="component" value="Chromosome"/>
</dbReference>
<dbReference type="OrthoDB" id="4456617at2"/>
<proteinExistence type="predicted"/>
<dbReference type="RefSeq" id="WP_083049482.1">
    <property type="nucleotide sequence ID" value="NZ_AP022575.1"/>
</dbReference>
<dbReference type="Gene3D" id="1.10.10.60">
    <property type="entry name" value="Homeodomain-like"/>
    <property type="match status" value="2"/>
</dbReference>
<evidence type="ECO:0000256" key="1">
    <source>
        <dbReference type="ARBA" id="ARBA00023125"/>
    </source>
</evidence>
<evidence type="ECO:0000313" key="2">
    <source>
        <dbReference type="EMBL" id="BBX73012.1"/>
    </source>
</evidence>
<evidence type="ECO:0000313" key="3">
    <source>
        <dbReference type="Proteomes" id="UP000467236"/>
    </source>
</evidence>
<dbReference type="AlphaFoldDB" id="A0A7I7MMG7"/>
<sequence length="415" mass="45416">MTSVAPPVRRRPKDRKKQILEQAVGLFIDRGFHSVKLEDIAEAAGVTARALYRHYDNKQALLAEAIRTGQDQYQSARRLTDGQLEPTPRPLNVDLPDLIAAAVASRALTVLWQREARYLNDDDRAEVRRRINAIVAGIRANVLLEVPDLSPPHSELRAWAVSSTLTSLGRHNLSLPGEELKALWHQACMAAARTPVSCVLQPLDAAAGAQHDDDAEYSRYETLLAAGARLFRKKGYPAVSTSEIGKGAGIAGPGLYRSFSSKQAILDALIRRLDEWRSLESIRALRANSEAAQRLRGLVQGHVRISLDAPDLVAVAVTELSHASSEVRDGYTRNQADREAVWIDLVRKLVPETTVAEARLLVAAAISFIEDVARTWHLTRYAGIADEMTAIALSILTSRSPQRQPGSSSSSVSPA</sequence>
<dbReference type="KEGG" id="mshj:MSHI_09180"/>
<dbReference type="GO" id="GO:0003700">
    <property type="term" value="F:DNA-binding transcription factor activity"/>
    <property type="evidence" value="ECO:0007669"/>
    <property type="project" value="TreeGrafter"/>
</dbReference>